<feature type="domain" description="RSE1/DDB1/CPSF1 C-terminal" evidence="2">
    <location>
        <begin position="690"/>
        <end position="857"/>
    </location>
</feature>
<name>C5K8F4_PERM5</name>
<dbReference type="InterPro" id="IPR050358">
    <property type="entry name" value="RSE1/DDB1/CFT1"/>
</dbReference>
<dbReference type="InterPro" id="IPR004871">
    <property type="entry name" value="RSE1/DDB1/CPSF1_C"/>
</dbReference>
<evidence type="ECO:0000313" key="3">
    <source>
        <dbReference type="EMBL" id="EER19161.1"/>
    </source>
</evidence>
<evidence type="ECO:0000256" key="1">
    <source>
        <dbReference type="SAM" id="MobiDB-lite"/>
    </source>
</evidence>
<dbReference type="AlphaFoldDB" id="C5K8F4"/>
<dbReference type="EMBL" id="GG671131">
    <property type="protein sequence ID" value="EER19161.1"/>
    <property type="molecule type" value="Genomic_DNA"/>
</dbReference>
<evidence type="ECO:0000313" key="4">
    <source>
        <dbReference type="Proteomes" id="UP000007800"/>
    </source>
</evidence>
<reference evidence="3 4" key="1">
    <citation type="submission" date="2008-07" db="EMBL/GenBank/DDBJ databases">
        <authorList>
            <person name="El-Sayed N."/>
            <person name="Caler E."/>
            <person name="Inman J."/>
            <person name="Amedeo P."/>
            <person name="Hass B."/>
            <person name="Wortman J."/>
        </authorList>
    </citation>
    <scope>NUCLEOTIDE SEQUENCE [LARGE SCALE GENOMIC DNA]</scope>
    <source>
        <strain evidence="4">ATCC 50983 / TXsc</strain>
    </source>
</reference>
<dbReference type="GO" id="GO:0003676">
    <property type="term" value="F:nucleic acid binding"/>
    <property type="evidence" value="ECO:0007669"/>
    <property type="project" value="InterPro"/>
</dbReference>
<dbReference type="PANTHER" id="PTHR10644">
    <property type="entry name" value="DNA REPAIR/RNA PROCESSING CPSF FAMILY"/>
    <property type="match status" value="1"/>
</dbReference>
<dbReference type="GO" id="GO:0005634">
    <property type="term" value="C:nucleus"/>
    <property type="evidence" value="ECO:0007669"/>
    <property type="project" value="InterPro"/>
</dbReference>
<organism evidence="4">
    <name type="scientific">Perkinsus marinus (strain ATCC 50983 / TXsc)</name>
    <dbReference type="NCBI Taxonomy" id="423536"/>
    <lineage>
        <taxon>Eukaryota</taxon>
        <taxon>Sar</taxon>
        <taxon>Alveolata</taxon>
        <taxon>Perkinsozoa</taxon>
        <taxon>Perkinsea</taxon>
        <taxon>Perkinsida</taxon>
        <taxon>Perkinsidae</taxon>
        <taxon>Perkinsus</taxon>
    </lineage>
</organism>
<feature type="region of interest" description="Disordered" evidence="1">
    <location>
        <begin position="101"/>
        <end position="140"/>
    </location>
</feature>
<dbReference type="GeneID" id="9039401"/>
<protein>
    <recommendedName>
        <fullName evidence="2">RSE1/DDB1/CPSF1 C-terminal domain-containing protein</fullName>
    </recommendedName>
</protein>
<dbReference type="Proteomes" id="UP000007800">
    <property type="component" value="Unassembled WGS sequence"/>
</dbReference>
<dbReference type="Gene3D" id="2.130.10.10">
    <property type="entry name" value="YVTN repeat-like/Quinoprotein amine dehydrogenase"/>
    <property type="match status" value="2"/>
</dbReference>
<feature type="compositionally biased region" description="Basic and acidic residues" evidence="1">
    <location>
        <begin position="128"/>
        <end position="139"/>
    </location>
</feature>
<proteinExistence type="predicted"/>
<evidence type="ECO:0000259" key="2">
    <source>
        <dbReference type="Pfam" id="PF03178"/>
    </source>
</evidence>
<dbReference type="OMA" id="NIFLMER"/>
<dbReference type="Pfam" id="PF03178">
    <property type="entry name" value="CPSF_A"/>
    <property type="match status" value="1"/>
</dbReference>
<feature type="compositionally biased region" description="Basic and acidic residues" evidence="1">
    <location>
        <begin position="535"/>
        <end position="545"/>
    </location>
</feature>
<sequence length="892" mass="96860">MPPKDGENKRCVNIAASQNEYPKIDVSERRVRRILALSWQEIVAIGPRTISRYGMAQADDGEVRSDYITTKLMRRVCVGGTIGRLFIVDDEGWLHVLHRSASGGSGSRHYVDDGKRKGNAGKRRRETKVRGDLSGRDGMEMEPEPYLDTASYVRTIHAELSLSPILDFQLPANTGRDLLMVTGRSEASSMWFEDEGVGECRVAECVDDVEYWTAKRIVSFVTLDFSDVFIDEPSIWCGGVSNLVVQVSKGAVRWVDVSSSPPVLVRSDEVENGRSFVAATGDGDTVVTVDDCGRAWIRQMKDRGRVETTEVSFGKSLVGVSCVAYDSSSSMLAVGLWPSVGEESSQGKLMLKEIGNRKGRGRFRTPLEIPLGSSRVESSVTRSIVVTSRRSLGMSSAAEVIDVGGFRPISLSKLPSINGLFVRGTYPYLLTADDEGAELMCRNVNPLQGGVAVECAVEFGEERAFAMSAGQKDSHVAVMALMTSQPSLVFASLSTDEPCEFQTRRRAVGEGQAAMHVEHVTGDMYAVSTITIEERLNEDKGKENTSDNNNRRGASSSSSVRLMNGSSLREIYCIPAEEDVDMPADDDEEEEESTVEVVSLATFNLGDAEDSGIVYLCVGSCVVPAMAGRSETDEAEPSKGFVKVYRIDPTASLLSGSKAEVCEQVATVEVEGVPYQMASMVDAENPRYEFPLWPTAIQFLSNGNILVADDRFNLFIMEKQKEIGGSHSDSRGYSLQTVGQLHLGLLVNCIRPGMLSSTMPPSSRGSNGEHRDEYLLCTIEGAVVSLKGIDDTGIGRMLQIQHAIAVNIHQQSSGSPSVDARVDWKLFRSIDSSTLPSSGGALDPSGFVDGDLLELFLVMADELAVKTANTLCDGTEADELVKEVRGIVDSFA</sequence>
<dbReference type="RefSeq" id="XP_002787365.1">
    <property type="nucleotide sequence ID" value="XM_002787319.1"/>
</dbReference>
<gene>
    <name evidence="3" type="ORF">Pmar_PMAR028627</name>
</gene>
<dbReference type="InterPro" id="IPR015943">
    <property type="entry name" value="WD40/YVTN_repeat-like_dom_sf"/>
</dbReference>
<dbReference type="OrthoDB" id="433457at2759"/>
<feature type="compositionally biased region" description="Basic residues" evidence="1">
    <location>
        <begin position="117"/>
        <end position="127"/>
    </location>
</feature>
<keyword evidence="4" id="KW-1185">Reference proteome</keyword>
<feature type="region of interest" description="Disordered" evidence="1">
    <location>
        <begin position="535"/>
        <end position="562"/>
    </location>
</feature>
<dbReference type="InParanoid" id="C5K8F4"/>
<feature type="compositionally biased region" description="Polar residues" evidence="1">
    <location>
        <begin position="546"/>
        <end position="562"/>
    </location>
</feature>
<accession>C5K8F4</accession>